<keyword evidence="3" id="KW-0456">Lyase</keyword>
<evidence type="ECO:0000256" key="1">
    <source>
        <dbReference type="ARBA" id="ARBA00011738"/>
    </source>
</evidence>
<evidence type="ECO:0000256" key="5">
    <source>
        <dbReference type="SAM" id="MobiDB-lite"/>
    </source>
</evidence>
<keyword evidence="7" id="KW-1185">Reference proteome</keyword>
<dbReference type="EMBL" id="KQ087178">
    <property type="protein sequence ID" value="KLT46179.1"/>
    <property type="molecule type" value="Genomic_DNA"/>
</dbReference>
<dbReference type="RefSeq" id="XP_018282670.1">
    <property type="nucleotide sequence ID" value="XM_018426281.1"/>
</dbReference>
<name>A0A0J1BDN9_9TREE</name>
<dbReference type="OrthoDB" id="10266039at2759"/>
<proteinExistence type="predicted"/>
<reference evidence="6 7" key="1">
    <citation type="submission" date="2015-03" db="EMBL/GenBank/DDBJ databases">
        <title>Genomics and transcriptomics of the oil-accumulating basidiomycete yeast T. oleaginosus allow insights into substrate utilization and the diverse evolutionary trajectories of mating systems in fungi.</title>
        <authorList>
            <consortium name="DOE Joint Genome Institute"/>
            <person name="Kourist R."/>
            <person name="Kracht O."/>
            <person name="Bracharz F."/>
            <person name="Lipzen A."/>
            <person name="Nolan M."/>
            <person name="Ohm R."/>
            <person name="Grigoriev I."/>
            <person name="Sun S."/>
            <person name="Heitman J."/>
            <person name="Bruck T."/>
            <person name="Nowrousian M."/>
        </authorList>
    </citation>
    <scope>NUCLEOTIDE SEQUENCE [LARGE SCALE GENOMIC DNA]</scope>
    <source>
        <strain evidence="6 7">IBC0246</strain>
    </source>
</reference>
<dbReference type="GO" id="GO:0006144">
    <property type="term" value="P:purine nucleobase metabolic process"/>
    <property type="evidence" value="ECO:0007669"/>
    <property type="project" value="UniProtKB-KW"/>
</dbReference>
<dbReference type="PANTHER" id="PTHR21221:SF1">
    <property type="entry name" value="UREIDOGLYCOLATE LYASE"/>
    <property type="match status" value="1"/>
</dbReference>
<sequence>MSPVAAPTPALQVDSRINKVTESTAAPRAEVLTYDAFKEFGHVVQGWDGRQRSPAGIHVTDANQGTAFKFHRLAPLPQNGEITHERRAPGADARNGASVRVTSLDRSSETKAYLPQGRGVAPGGTPLNPGASYLVVVAKGETPTAARAYFATTAQGVSIAPNTWHAVVPLNESIDFAVVSAAETTSTSADLTFVVQAHTPAIPPSPSPVPPASEEYAPSVLAAINPVPVTEEAWAPYGDLIGVAASQPSRVTNTYPADEDAKGARTALGVFRATPKEGLHRGQRFDIRYLERHEYTSQAFIPMGKDNLAGVGETPLAPGGTFLVVVADNGPDDRPDPATVKSFIMESGTGLNYRAGVWHHPVLVLDAPLDLACVETQVSTGEFGKTYAADCELIEYPEAVAVVNVPAL</sequence>
<evidence type="ECO:0000256" key="2">
    <source>
        <dbReference type="ARBA" id="ARBA00022631"/>
    </source>
</evidence>
<gene>
    <name evidence="6" type="ORF">CC85DRAFT_324978</name>
</gene>
<dbReference type="PANTHER" id="PTHR21221">
    <property type="entry name" value="UREIDOGLYCOLATE HYDROLASE"/>
    <property type="match status" value="1"/>
</dbReference>
<dbReference type="AlphaFoldDB" id="A0A0J1BDN9"/>
<dbReference type="GO" id="GO:0004848">
    <property type="term" value="F:ureidoglycolate hydrolase activity"/>
    <property type="evidence" value="ECO:0007669"/>
    <property type="project" value="InterPro"/>
</dbReference>
<comment type="subunit">
    <text evidence="1">Homodimer.</text>
</comment>
<dbReference type="InterPro" id="IPR007247">
    <property type="entry name" value="Ureidogly_lyase"/>
</dbReference>
<evidence type="ECO:0000313" key="7">
    <source>
        <dbReference type="Proteomes" id="UP000053611"/>
    </source>
</evidence>
<dbReference type="CDD" id="cd20298">
    <property type="entry name" value="cupin_UAH"/>
    <property type="match status" value="1"/>
</dbReference>
<dbReference type="InterPro" id="IPR047233">
    <property type="entry name" value="UAH_cupin"/>
</dbReference>
<dbReference type="GO" id="GO:0000256">
    <property type="term" value="P:allantoin catabolic process"/>
    <property type="evidence" value="ECO:0007669"/>
    <property type="project" value="InterPro"/>
</dbReference>
<comment type="catalytic activity">
    <reaction evidence="4">
        <text>(S)-ureidoglycolate = urea + glyoxylate</text>
        <dbReference type="Rhea" id="RHEA:11304"/>
        <dbReference type="ChEBI" id="CHEBI:16199"/>
        <dbReference type="ChEBI" id="CHEBI:36655"/>
        <dbReference type="ChEBI" id="CHEBI:57296"/>
        <dbReference type="EC" id="4.3.2.3"/>
    </reaction>
</comment>
<organism evidence="6 7">
    <name type="scientific">Cutaneotrichosporon oleaginosum</name>
    <dbReference type="NCBI Taxonomy" id="879819"/>
    <lineage>
        <taxon>Eukaryota</taxon>
        <taxon>Fungi</taxon>
        <taxon>Dikarya</taxon>
        <taxon>Basidiomycota</taxon>
        <taxon>Agaricomycotina</taxon>
        <taxon>Tremellomycetes</taxon>
        <taxon>Trichosporonales</taxon>
        <taxon>Trichosporonaceae</taxon>
        <taxon>Cutaneotrichosporon</taxon>
    </lineage>
</organism>
<evidence type="ECO:0000256" key="3">
    <source>
        <dbReference type="ARBA" id="ARBA00023239"/>
    </source>
</evidence>
<dbReference type="InterPro" id="IPR024060">
    <property type="entry name" value="Ureidoglycolate_lyase_dom_sf"/>
</dbReference>
<dbReference type="SUPFAM" id="SSF51182">
    <property type="entry name" value="RmlC-like cupins"/>
    <property type="match status" value="2"/>
</dbReference>
<dbReference type="GO" id="GO:0050385">
    <property type="term" value="F:ureidoglycolate lyase activity"/>
    <property type="evidence" value="ECO:0007669"/>
    <property type="project" value="UniProtKB-EC"/>
</dbReference>
<dbReference type="GeneID" id="28986884"/>
<dbReference type="InterPro" id="IPR011051">
    <property type="entry name" value="RmlC_Cupin_sf"/>
</dbReference>
<evidence type="ECO:0000313" key="6">
    <source>
        <dbReference type="EMBL" id="KLT46179.1"/>
    </source>
</evidence>
<keyword evidence="2" id="KW-0659">Purine metabolism</keyword>
<accession>A0A0J1BDN9</accession>
<dbReference type="Pfam" id="PF04115">
    <property type="entry name" value="Ureidogly_lyase"/>
    <property type="match status" value="2"/>
</dbReference>
<protein>
    <recommendedName>
        <fullName evidence="8">Ureidoglycolate hydrolase</fullName>
    </recommendedName>
</protein>
<dbReference type="Proteomes" id="UP000053611">
    <property type="component" value="Unassembled WGS sequence"/>
</dbReference>
<feature type="region of interest" description="Disordered" evidence="5">
    <location>
        <begin position="84"/>
        <end position="109"/>
    </location>
</feature>
<dbReference type="STRING" id="879819.A0A0J1BDN9"/>
<evidence type="ECO:0000256" key="4">
    <source>
        <dbReference type="ARBA" id="ARBA00047684"/>
    </source>
</evidence>
<evidence type="ECO:0008006" key="8">
    <source>
        <dbReference type="Google" id="ProtNLM"/>
    </source>
</evidence>
<dbReference type="Gene3D" id="2.60.120.480">
    <property type="entry name" value="Ureidoglycolate hydrolase"/>
    <property type="match status" value="2"/>
</dbReference>